<evidence type="ECO:0000256" key="6">
    <source>
        <dbReference type="ARBA" id="ARBA00022771"/>
    </source>
</evidence>
<keyword evidence="4 11" id="KW-0479">Metal-binding</keyword>
<dbReference type="InterPro" id="IPR006935">
    <property type="entry name" value="Helicase/UvrB_N"/>
</dbReference>
<dbReference type="CDD" id="cd18039">
    <property type="entry name" value="DEXXQc_UPF1"/>
    <property type="match status" value="1"/>
</dbReference>
<dbReference type="FunFam" id="3.40.50.300:FF:000097">
    <property type="entry name" value="Regulator of nonsense transcripts 1"/>
    <property type="match status" value="1"/>
</dbReference>
<keyword evidence="6 11" id="KW-0863">Zinc-finger</keyword>
<dbReference type="GO" id="GO:0000184">
    <property type="term" value="P:nuclear-transcribed mRNA catabolic process, nonsense-mediated decay"/>
    <property type="evidence" value="ECO:0007669"/>
    <property type="project" value="InterPro"/>
</dbReference>
<feature type="compositionally biased region" description="Polar residues" evidence="12">
    <location>
        <begin position="1138"/>
        <end position="1153"/>
    </location>
</feature>
<evidence type="ECO:0000313" key="14">
    <source>
        <dbReference type="EMBL" id="CDG68303.1"/>
    </source>
</evidence>
<dbReference type="InterPro" id="IPR041679">
    <property type="entry name" value="DNA2/NAM7-like_C"/>
</dbReference>
<evidence type="ECO:0000256" key="3">
    <source>
        <dbReference type="ARBA" id="ARBA00022490"/>
    </source>
</evidence>
<reference evidence="14" key="1">
    <citation type="journal article" date="2013" name="Genome Biol. Evol.">
        <title>Punctuated emergences of genetic and phenotypic innovations in eumetazoan, bilaterian, euteleostome, and hominidae ancestors.</title>
        <authorList>
            <person name="Wenger Y."/>
            <person name="Galliot B."/>
        </authorList>
    </citation>
    <scope>NUCLEOTIDE SEQUENCE</scope>
    <source>
        <tissue evidence="14">Whole animals</tissue>
    </source>
</reference>
<keyword evidence="9 11" id="KW-0862">Zinc</keyword>
<feature type="compositionally biased region" description="Polar residues" evidence="12">
    <location>
        <begin position="1162"/>
        <end position="1177"/>
    </location>
</feature>
<dbReference type="PANTHER" id="PTHR10887">
    <property type="entry name" value="DNA2/NAM7 HELICASE FAMILY"/>
    <property type="match status" value="1"/>
</dbReference>
<dbReference type="InterPro" id="IPR045055">
    <property type="entry name" value="DNA2/NAM7-like"/>
</dbReference>
<dbReference type="InterPro" id="IPR003593">
    <property type="entry name" value="AAA+_ATPase"/>
</dbReference>
<keyword evidence="10" id="KW-0067">ATP-binding</keyword>
<dbReference type="Gene3D" id="6.10.140.1240">
    <property type="match status" value="1"/>
</dbReference>
<evidence type="ECO:0000256" key="2">
    <source>
        <dbReference type="ARBA" id="ARBA00007913"/>
    </source>
</evidence>
<dbReference type="InterPro" id="IPR027417">
    <property type="entry name" value="P-loop_NTPase"/>
</dbReference>
<dbReference type="InterPro" id="IPR041677">
    <property type="entry name" value="DNA2/NAM7_AAA_11"/>
</dbReference>
<evidence type="ECO:0000256" key="4">
    <source>
        <dbReference type="ARBA" id="ARBA00022723"/>
    </source>
</evidence>
<name>T2M7P2_HYDVU</name>
<dbReference type="GO" id="GO:0016787">
    <property type="term" value="F:hydrolase activity"/>
    <property type="evidence" value="ECO:0007669"/>
    <property type="project" value="UniProtKB-KW"/>
</dbReference>
<evidence type="ECO:0000256" key="1">
    <source>
        <dbReference type="ARBA" id="ARBA00004496"/>
    </source>
</evidence>
<feature type="domain" description="Upf1" evidence="13">
    <location>
        <begin position="157"/>
        <end position="314"/>
    </location>
</feature>
<dbReference type="PROSITE" id="PS51997">
    <property type="entry name" value="UPF1_CH_RICH"/>
    <property type="match status" value="1"/>
</dbReference>
<keyword evidence="5" id="KW-0547">Nucleotide-binding</keyword>
<comment type="similarity">
    <text evidence="2">Belongs to the DNA2/NAM7 helicase family.</text>
</comment>
<dbReference type="Pfam" id="PF09416">
    <property type="entry name" value="UPF1_Zn_bind"/>
    <property type="match status" value="1"/>
</dbReference>
<dbReference type="Pfam" id="PF13086">
    <property type="entry name" value="AAA_11"/>
    <property type="match status" value="1"/>
</dbReference>
<sequence length="1177" mass="132390">LSLSRSCLERAVATFGQLRGCFYAKMSTLESQSYGPSSQTLTFLETEEADFGADTQGSEFEFNEFTLPSQTQTQSQASQLNSQLEQINHPILNGYPENSTTISVKKGGQEHELLVRKHGNKEKLSNNKEKEDSLVKDLAKSVSDLNFEEEDEENIAEKVLPSHACRYCSIHDPASVILCNLCKKWFCNGRGNTSGSHIINHLVRGKHKEVTLHKDGPLGETQLECYNCGCRNVFLLGFIPAKADSVVVLLCRQPCAQQSNKQDSTWDQTQWQPLIHDRCFLSWLVKIPSEQEQLRARQISATQINKLEELWKDNPDAVLEDLEKPGVDEEPQAVLLRYEDAYQYQNIFGPLVNHEAEYDKKLKESQSQDNIVVRWDIGLNKKRIAYFNFPRADGEMRLMQGDELRLRYNGEMRKPWSGEGHVTKVPNNFGEEVGLELRKNDGVPTECTHHFSVDFIWKSTSFDRMQYAMKTFAVDETSVSGYIYHKLLGHDVEEQNVKCSLPKRFSAPGLPELNHSQVYAVKTVLQRPLSLIQGPPGTGKTVTSASIVYHLAKQGLGQILVCAPSNIAVDQLTKKIHKTGLKVVRLAAKSREAIDSPVGFLALHNQVRNMDSMPELQKLQQLKDDQGELSSSDEKRYKTLKTSAEKELLQHADVICTTCIGAGDPRLRVAKLRFRCVLIDESTQATEPECMVPIVHGTKQLVLVGDHCQLGPVVMCKKAASAGLSQSLFERLVVLGIRPIRLQVQYRMHPSLSEFPSNLFYDGTLQNGVTVAERSQPGVDFPWPVGDKPMFFYATTGQEEISSSGTSYLNRTEAATVEKIATRFLRAGVKPEQMGIITPYEGQRAYIVAYMQFSGSLHSSLYQNIEVASVDAFQGREKDYIIMSCARSNEHQGIGFLKDPRRLNVALTRSKYGLIIIGNPKVLSKQPLWNHLLNDYKEKRVLVEGPLNNLKESMIQFSKPRKLVNRTNPGGRFMTNTMFDAREALLAPGMYPNRNIRPPHVDPVMDSYYRTHDRMNFFPTGPDQARNAFAANMPIPVGMFMSPMPPPTYQFNHQAMSVRPGHQNRPRMPVGPRMNQKTGGNYNNNNNRNGTNQDLSQGPLSQGPLTQGGMSQQMHPLSQPLSQPELSQDSYLGEDFQLKSQADQVLSQDSSYQGDRGGYHPFSSQADYSQPMYNSQY</sequence>
<dbReference type="GO" id="GO:0008270">
    <property type="term" value="F:zinc ion binding"/>
    <property type="evidence" value="ECO:0007669"/>
    <property type="project" value="UniProtKB-UniRule"/>
</dbReference>
<dbReference type="Pfam" id="PF18141">
    <property type="entry name" value="UPF1_1B_dom"/>
    <property type="match status" value="1"/>
</dbReference>
<dbReference type="InterPro" id="IPR040812">
    <property type="entry name" value="UPF1_1B_dom"/>
</dbReference>
<keyword evidence="3" id="KW-0963">Cytoplasm</keyword>
<evidence type="ECO:0000256" key="11">
    <source>
        <dbReference type="PROSITE-ProRule" id="PRU01341"/>
    </source>
</evidence>
<organism evidence="14">
    <name type="scientific">Hydra vulgaris</name>
    <name type="common">Hydra</name>
    <name type="synonym">Hydra attenuata</name>
    <dbReference type="NCBI Taxonomy" id="6087"/>
    <lineage>
        <taxon>Eukaryota</taxon>
        <taxon>Metazoa</taxon>
        <taxon>Cnidaria</taxon>
        <taxon>Hydrozoa</taxon>
        <taxon>Hydroidolina</taxon>
        <taxon>Anthoathecata</taxon>
        <taxon>Aplanulata</taxon>
        <taxon>Hydridae</taxon>
        <taxon>Hydra</taxon>
    </lineage>
</organism>
<dbReference type="GO" id="GO:0005524">
    <property type="term" value="F:ATP binding"/>
    <property type="evidence" value="ECO:0007669"/>
    <property type="project" value="UniProtKB-KW"/>
</dbReference>
<feature type="region of interest" description="C3H" evidence="11">
    <location>
        <begin position="165"/>
        <end position="197"/>
    </location>
</feature>
<evidence type="ECO:0000256" key="8">
    <source>
        <dbReference type="ARBA" id="ARBA00022806"/>
    </source>
</evidence>
<dbReference type="PANTHER" id="PTHR10887:SF364">
    <property type="entry name" value="REGULATOR OF NONSENSE TRANSCRIPTS 1"/>
    <property type="match status" value="1"/>
</dbReference>
<dbReference type="InterPro" id="IPR047187">
    <property type="entry name" value="SF1_C_Upf1"/>
</dbReference>
<feature type="region of interest" description="Disordered" evidence="12">
    <location>
        <begin position="1058"/>
        <end position="1177"/>
    </location>
</feature>
<accession>T2M7P2</accession>
<feature type="region of interest" description="C4" evidence="11">
    <location>
        <begin position="225"/>
        <end position="255"/>
    </location>
</feature>
<dbReference type="GO" id="GO:0003677">
    <property type="term" value="F:DNA binding"/>
    <property type="evidence" value="ECO:0007669"/>
    <property type="project" value="InterPro"/>
</dbReference>
<dbReference type="CDD" id="cd21407">
    <property type="entry name" value="1B_UPF1-like"/>
    <property type="match status" value="1"/>
</dbReference>
<evidence type="ECO:0000256" key="10">
    <source>
        <dbReference type="ARBA" id="ARBA00022840"/>
    </source>
</evidence>
<dbReference type="GO" id="GO:0003723">
    <property type="term" value="F:RNA binding"/>
    <property type="evidence" value="ECO:0007669"/>
    <property type="project" value="InterPro"/>
</dbReference>
<feature type="compositionally biased region" description="Polar residues" evidence="12">
    <location>
        <begin position="1093"/>
        <end position="1130"/>
    </location>
</feature>
<comment type="subcellular location">
    <subcellularLocation>
        <location evidence="1">Cytoplasm</location>
    </subcellularLocation>
</comment>
<dbReference type="SUPFAM" id="SSF52540">
    <property type="entry name" value="P-loop containing nucleoside triphosphate hydrolases"/>
    <property type="match status" value="1"/>
</dbReference>
<keyword evidence="8" id="KW-0347">Helicase</keyword>
<dbReference type="GO" id="GO:0005737">
    <property type="term" value="C:cytoplasm"/>
    <property type="evidence" value="ECO:0007669"/>
    <property type="project" value="UniProtKB-SubCell"/>
</dbReference>
<dbReference type="OrthoDB" id="5952896at2759"/>
<dbReference type="GO" id="GO:0003724">
    <property type="term" value="F:RNA helicase activity"/>
    <property type="evidence" value="ECO:0007669"/>
    <property type="project" value="InterPro"/>
</dbReference>
<dbReference type="Pfam" id="PF13087">
    <property type="entry name" value="AAA_12"/>
    <property type="match status" value="1"/>
</dbReference>
<protein>
    <submittedName>
        <fullName evidence="14">Regulator of nonsense transcripts 1</fullName>
    </submittedName>
</protein>
<dbReference type="EMBL" id="HAAD01002071">
    <property type="protein sequence ID" value="CDG68303.1"/>
    <property type="molecule type" value="mRNA"/>
</dbReference>
<keyword evidence="7" id="KW-0378">Hydrolase</keyword>
<evidence type="ECO:0000256" key="12">
    <source>
        <dbReference type="SAM" id="MobiDB-lite"/>
    </source>
</evidence>
<dbReference type="CDD" id="cd21400">
    <property type="entry name" value="ZBD_UPF1-like"/>
    <property type="match status" value="1"/>
</dbReference>
<evidence type="ECO:0000256" key="7">
    <source>
        <dbReference type="ARBA" id="ARBA00022801"/>
    </source>
</evidence>
<dbReference type="CDD" id="cd18808">
    <property type="entry name" value="SF1_C_Upf1"/>
    <property type="match status" value="1"/>
</dbReference>
<dbReference type="Gene3D" id="2.40.30.230">
    <property type="match status" value="1"/>
</dbReference>
<dbReference type="AlphaFoldDB" id="T2M7P2"/>
<proteinExistence type="evidence at transcript level"/>
<dbReference type="Gene3D" id="3.40.50.300">
    <property type="entry name" value="P-loop containing nucleotide triphosphate hydrolases"/>
    <property type="match status" value="2"/>
</dbReference>
<evidence type="ECO:0000259" key="13">
    <source>
        <dbReference type="PROSITE" id="PS51997"/>
    </source>
</evidence>
<feature type="compositionally biased region" description="Low complexity" evidence="12">
    <location>
        <begin position="1079"/>
        <end position="1092"/>
    </location>
</feature>
<dbReference type="Pfam" id="PF04851">
    <property type="entry name" value="ResIII"/>
    <property type="match status" value="1"/>
</dbReference>
<dbReference type="SMART" id="SM00382">
    <property type="entry name" value="AAA"/>
    <property type="match status" value="1"/>
</dbReference>
<evidence type="ECO:0000256" key="9">
    <source>
        <dbReference type="ARBA" id="ARBA00022833"/>
    </source>
</evidence>
<dbReference type="InterPro" id="IPR018999">
    <property type="entry name" value="UPF1_CH/ZBD"/>
</dbReference>
<feature type="region of interest" description="CC/SHH/C" evidence="11">
    <location>
        <begin position="179"/>
        <end position="207"/>
    </location>
</feature>
<gene>
    <name evidence="14" type="primary">UPF1</name>
</gene>
<feature type="non-terminal residue" evidence="14">
    <location>
        <position position="1"/>
    </location>
</feature>
<evidence type="ECO:0000256" key="5">
    <source>
        <dbReference type="ARBA" id="ARBA00022741"/>
    </source>
</evidence>